<organism evidence="2">
    <name type="scientific">Magallana gigas</name>
    <name type="common">Pacific oyster</name>
    <name type="synonym">Crassostrea gigas</name>
    <dbReference type="NCBI Taxonomy" id="29159"/>
    <lineage>
        <taxon>Eukaryota</taxon>
        <taxon>Metazoa</taxon>
        <taxon>Spiralia</taxon>
        <taxon>Lophotrochozoa</taxon>
        <taxon>Mollusca</taxon>
        <taxon>Bivalvia</taxon>
        <taxon>Autobranchia</taxon>
        <taxon>Pteriomorphia</taxon>
        <taxon>Ostreida</taxon>
        <taxon>Ostreoidea</taxon>
        <taxon>Ostreidae</taxon>
        <taxon>Magallana</taxon>
    </lineage>
</organism>
<gene>
    <name evidence="2" type="ORF">CGI_10014138</name>
</gene>
<dbReference type="HOGENOM" id="CLU_1462703_0_0_1"/>
<proteinExistence type="predicted"/>
<dbReference type="InterPro" id="IPR057626">
    <property type="entry name" value="S-S_Temptin"/>
</dbReference>
<evidence type="ECO:0000313" key="2">
    <source>
        <dbReference type="EMBL" id="EKC36846.1"/>
    </source>
</evidence>
<reference evidence="2" key="1">
    <citation type="journal article" date="2012" name="Nature">
        <title>The oyster genome reveals stress adaptation and complexity of shell formation.</title>
        <authorList>
            <person name="Zhang G."/>
            <person name="Fang X."/>
            <person name="Guo X."/>
            <person name="Li L."/>
            <person name="Luo R."/>
            <person name="Xu F."/>
            <person name="Yang P."/>
            <person name="Zhang L."/>
            <person name="Wang X."/>
            <person name="Qi H."/>
            <person name="Xiong Z."/>
            <person name="Que H."/>
            <person name="Xie Y."/>
            <person name="Holland P.W."/>
            <person name="Paps J."/>
            <person name="Zhu Y."/>
            <person name="Wu F."/>
            <person name="Chen Y."/>
            <person name="Wang J."/>
            <person name="Peng C."/>
            <person name="Meng J."/>
            <person name="Yang L."/>
            <person name="Liu J."/>
            <person name="Wen B."/>
            <person name="Zhang N."/>
            <person name="Huang Z."/>
            <person name="Zhu Q."/>
            <person name="Feng Y."/>
            <person name="Mount A."/>
            <person name="Hedgecock D."/>
            <person name="Xu Z."/>
            <person name="Liu Y."/>
            <person name="Domazet-Loso T."/>
            <person name="Du Y."/>
            <person name="Sun X."/>
            <person name="Zhang S."/>
            <person name="Liu B."/>
            <person name="Cheng P."/>
            <person name="Jiang X."/>
            <person name="Li J."/>
            <person name="Fan D."/>
            <person name="Wang W."/>
            <person name="Fu W."/>
            <person name="Wang T."/>
            <person name="Wang B."/>
            <person name="Zhang J."/>
            <person name="Peng Z."/>
            <person name="Li Y."/>
            <person name="Li N."/>
            <person name="Wang J."/>
            <person name="Chen M."/>
            <person name="He Y."/>
            <person name="Tan F."/>
            <person name="Song X."/>
            <person name="Zheng Q."/>
            <person name="Huang R."/>
            <person name="Yang H."/>
            <person name="Du X."/>
            <person name="Chen L."/>
            <person name="Yang M."/>
            <person name="Gaffney P.M."/>
            <person name="Wang S."/>
            <person name="Luo L."/>
            <person name="She Z."/>
            <person name="Ming Y."/>
            <person name="Huang W."/>
            <person name="Zhang S."/>
            <person name="Huang B."/>
            <person name="Zhang Y."/>
            <person name="Qu T."/>
            <person name="Ni P."/>
            <person name="Miao G."/>
            <person name="Wang J."/>
            <person name="Wang Q."/>
            <person name="Steinberg C.E."/>
            <person name="Wang H."/>
            <person name="Li N."/>
            <person name="Qian L."/>
            <person name="Zhang G."/>
            <person name="Li Y."/>
            <person name="Yang H."/>
            <person name="Liu X."/>
            <person name="Wang J."/>
            <person name="Yin Y."/>
            <person name="Wang J."/>
        </authorList>
    </citation>
    <scope>NUCLEOTIDE SEQUENCE [LARGE SCALE GENOMIC DNA]</scope>
    <source>
        <strain evidence="2">05x7-T-G4-1.051#20</strain>
    </source>
</reference>
<accession>K1RR05</accession>
<protein>
    <submittedName>
        <fullName evidence="2">Temptin</fullName>
    </submittedName>
</protein>
<dbReference type="PANTHER" id="PTHR34737">
    <property type="entry name" value="EF-HAND DOMAIN-CONTAINING PROTEIN"/>
    <property type="match status" value="1"/>
</dbReference>
<dbReference type="Pfam" id="PF24784">
    <property type="entry name" value="Temptin_C"/>
    <property type="match status" value="1"/>
</dbReference>
<evidence type="ECO:0000259" key="1">
    <source>
        <dbReference type="Pfam" id="PF24784"/>
    </source>
</evidence>
<name>K1RR05_MAGGI</name>
<dbReference type="PANTHER" id="PTHR34737:SF2">
    <property type="entry name" value="EF-HAND DOMAIN-CONTAINING PROTEIN"/>
    <property type="match status" value="1"/>
</dbReference>
<dbReference type="InParanoid" id="K1RR05"/>
<dbReference type="InterPro" id="IPR055313">
    <property type="entry name" value="Temptin-like"/>
</dbReference>
<feature type="domain" description="Temptin Cys/Cys disulfide" evidence="1">
    <location>
        <begin position="16"/>
        <end position="111"/>
    </location>
</feature>
<dbReference type="AlphaFoldDB" id="K1RR05"/>
<dbReference type="EMBL" id="JH815840">
    <property type="protein sequence ID" value="EKC36846.1"/>
    <property type="molecule type" value="Genomic_DNA"/>
</dbReference>
<sequence>MRSLVVVSLLVVSTLAHSGFRLLIPNGINVPNPCINVFGLWNAVGHNIEIGGGPGNVFGMDFVTANTQWTKDLCQKDSDMDGKTNGEELGDPNCVWKQGDTPAGDATGHPDHVPVGGFCSVDNQCTGSNNSETCDNGRCRCSDGHLLLDLECIQVQPNEFENSVRNQQGFHGYLRWKIIAKPSTE</sequence>